<dbReference type="AlphaFoldDB" id="A0A1H2RGW6"/>
<dbReference type="OrthoDB" id="9777890at2"/>
<name>A0A1H2RGW6_THIRO</name>
<evidence type="ECO:0000313" key="4">
    <source>
        <dbReference type="Proteomes" id="UP000198816"/>
    </source>
</evidence>
<proteinExistence type="predicted"/>
<accession>A0A1H2RGW6</accession>
<keyword evidence="4" id="KW-1185">Reference proteome</keyword>
<gene>
    <name evidence="3" type="ORF">SAMN05421783_10226</name>
</gene>
<dbReference type="PANTHER" id="PTHR36451">
    <property type="entry name" value="PAPS-DEPENDENT SULFOTRANSFERASE STF3"/>
    <property type="match status" value="1"/>
</dbReference>
<dbReference type="EMBL" id="FNNZ01000002">
    <property type="protein sequence ID" value="SDW18641.1"/>
    <property type="molecule type" value="Genomic_DNA"/>
</dbReference>
<keyword evidence="2" id="KW-0472">Membrane</keyword>
<dbReference type="RefSeq" id="WP_093027939.1">
    <property type="nucleotide sequence ID" value="NZ_FNNZ01000002.1"/>
</dbReference>
<dbReference type="PANTHER" id="PTHR36451:SF1">
    <property type="entry name" value="OMEGA-HYDROXY-BETA-DIHYDROMENAQUINONE-9 SULFOTRANSFERASE STF3"/>
    <property type="match status" value="1"/>
</dbReference>
<dbReference type="InterPro" id="IPR027417">
    <property type="entry name" value="P-loop_NTPase"/>
</dbReference>
<keyword evidence="3" id="KW-0808">Transferase</keyword>
<dbReference type="InterPro" id="IPR052736">
    <property type="entry name" value="Stf3_sulfotransferase"/>
</dbReference>
<evidence type="ECO:0000256" key="1">
    <source>
        <dbReference type="SAM" id="MobiDB-lite"/>
    </source>
</evidence>
<dbReference type="Gene3D" id="3.40.50.300">
    <property type="entry name" value="P-loop containing nucleotide triphosphate hydrolases"/>
    <property type="match status" value="1"/>
</dbReference>
<organism evidence="3 4">
    <name type="scientific">Thiocapsa roseopersicina</name>
    <dbReference type="NCBI Taxonomy" id="1058"/>
    <lineage>
        <taxon>Bacteria</taxon>
        <taxon>Pseudomonadati</taxon>
        <taxon>Pseudomonadota</taxon>
        <taxon>Gammaproteobacteria</taxon>
        <taxon>Chromatiales</taxon>
        <taxon>Chromatiaceae</taxon>
        <taxon>Thiocapsa</taxon>
    </lineage>
</organism>
<feature type="transmembrane region" description="Helical" evidence="2">
    <location>
        <begin position="35"/>
        <end position="57"/>
    </location>
</feature>
<reference evidence="4" key="1">
    <citation type="submission" date="2016-10" db="EMBL/GenBank/DDBJ databases">
        <authorList>
            <person name="Varghese N."/>
            <person name="Submissions S."/>
        </authorList>
    </citation>
    <scope>NUCLEOTIDE SEQUENCE [LARGE SCALE GENOMIC DNA]</scope>
    <source>
        <strain evidence="4">DSM 217</strain>
    </source>
</reference>
<keyword evidence="2" id="KW-1133">Transmembrane helix</keyword>
<dbReference type="GO" id="GO:0016740">
    <property type="term" value="F:transferase activity"/>
    <property type="evidence" value="ECO:0007669"/>
    <property type="project" value="UniProtKB-KW"/>
</dbReference>
<dbReference type="SUPFAM" id="SSF52540">
    <property type="entry name" value="P-loop containing nucleoside triphosphate hydrolases"/>
    <property type="match status" value="1"/>
</dbReference>
<protein>
    <submittedName>
        <fullName evidence="3">Sulfotransferase family protein</fullName>
    </submittedName>
</protein>
<evidence type="ECO:0000256" key="2">
    <source>
        <dbReference type="SAM" id="Phobius"/>
    </source>
</evidence>
<feature type="region of interest" description="Disordered" evidence="1">
    <location>
        <begin position="389"/>
        <end position="413"/>
    </location>
</feature>
<dbReference type="Proteomes" id="UP000198816">
    <property type="component" value="Unassembled WGS sequence"/>
</dbReference>
<sequence>MLGLFFESLTDLIRLTYRTFVPAPGRPRPSAKRMLVMSGFIPLFALVQGIHWIGFLLDEIFYRGYRRVAVREPLFVLGVPRSGTTYLHRVIAQDTALTTFSTWECLFAPSVTQRRFWLGLGRIDARVGRPLGRMLDWIERHAFKGLDAVHAMRLSDPEEDYFALMPVLACFILVLPFPHSDLLWRMGLFDRDMPEARRARLMDFYHRCLQRHLYVQGPEKRLLSKNAAFAPLAGSLAARFPDARFIVCLREPHATLPSQLSSLAAGIDFFDVLSATPDFRERLTEQLGFYYKNLERALGELPEERCVWVTMRALQSDPACRMPDIYAQLGLPASSEFRAAIARHAAEAGTYRSAHGYSLEQFGLSRGDVDRDPGPVFARLAARSAWTAADASSMHPGARPGDDPMGLSSTRTPVRHAEPIHCGDQC</sequence>
<feature type="transmembrane region" description="Helical" evidence="2">
    <location>
        <begin position="161"/>
        <end position="184"/>
    </location>
</feature>
<evidence type="ECO:0000313" key="3">
    <source>
        <dbReference type="EMBL" id="SDW18641.1"/>
    </source>
</evidence>
<dbReference type="Pfam" id="PF13469">
    <property type="entry name" value="Sulfotransfer_3"/>
    <property type="match status" value="1"/>
</dbReference>
<dbReference type="STRING" id="1058.SAMN05421783_10226"/>
<keyword evidence="2" id="KW-0812">Transmembrane</keyword>